<gene>
    <name evidence="3" type="ORF">PPERSA_06650</name>
</gene>
<feature type="region of interest" description="Disordered" evidence="2">
    <location>
        <begin position="1"/>
        <end position="58"/>
    </location>
</feature>
<dbReference type="EMBL" id="LDAU01000110">
    <property type="protein sequence ID" value="KRX05016.1"/>
    <property type="molecule type" value="Genomic_DNA"/>
</dbReference>
<dbReference type="AlphaFoldDB" id="A0A0V0QT05"/>
<protein>
    <submittedName>
        <fullName evidence="3">Uncharacterized protein</fullName>
    </submittedName>
</protein>
<dbReference type="InParanoid" id="A0A0V0QT05"/>
<feature type="compositionally biased region" description="Low complexity" evidence="2">
    <location>
        <begin position="41"/>
        <end position="50"/>
    </location>
</feature>
<sequence>MYGSQNLNNSQKKNNFFGEKPVNSREENQNNQNNGKYFSSQQQNQNNEQQFFDLNNGKENEILNKEFIQKSQEKQNALFQELVRLGQKNENIEKNIAENKESFQKQIMNLEKQQH</sequence>
<evidence type="ECO:0000256" key="2">
    <source>
        <dbReference type="SAM" id="MobiDB-lite"/>
    </source>
</evidence>
<feature type="compositionally biased region" description="Low complexity" evidence="2">
    <location>
        <begin position="1"/>
        <end position="17"/>
    </location>
</feature>
<organism evidence="3 4">
    <name type="scientific">Pseudocohnilembus persalinus</name>
    <name type="common">Ciliate</name>
    <dbReference type="NCBI Taxonomy" id="266149"/>
    <lineage>
        <taxon>Eukaryota</taxon>
        <taxon>Sar</taxon>
        <taxon>Alveolata</taxon>
        <taxon>Ciliophora</taxon>
        <taxon>Intramacronucleata</taxon>
        <taxon>Oligohymenophorea</taxon>
        <taxon>Scuticociliatia</taxon>
        <taxon>Philasterida</taxon>
        <taxon>Pseudocohnilembidae</taxon>
        <taxon>Pseudocohnilembus</taxon>
    </lineage>
</organism>
<accession>A0A0V0QT05</accession>
<keyword evidence="4" id="KW-1185">Reference proteome</keyword>
<evidence type="ECO:0000256" key="1">
    <source>
        <dbReference type="SAM" id="Coils"/>
    </source>
</evidence>
<feature type="coiled-coil region" evidence="1">
    <location>
        <begin position="82"/>
        <end position="113"/>
    </location>
</feature>
<keyword evidence="1" id="KW-0175">Coiled coil</keyword>
<reference evidence="3 4" key="1">
    <citation type="journal article" date="2015" name="Sci. Rep.">
        <title>Genome of the facultative scuticociliatosis pathogen Pseudocohnilembus persalinus provides insight into its virulence through horizontal gene transfer.</title>
        <authorList>
            <person name="Xiong J."/>
            <person name="Wang G."/>
            <person name="Cheng J."/>
            <person name="Tian M."/>
            <person name="Pan X."/>
            <person name="Warren A."/>
            <person name="Jiang C."/>
            <person name="Yuan D."/>
            <person name="Miao W."/>
        </authorList>
    </citation>
    <scope>NUCLEOTIDE SEQUENCE [LARGE SCALE GENOMIC DNA]</scope>
    <source>
        <strain evidence="3">36N120E</strain>
    </source>
</reference>
<dbReference type="Proteomes" id="UP000054937">
    <property type="component" value="Unassembled WGS sequence"/>
</dbReference>
<evidence type="ECO:0000313" key="4">
    <source>
        <dbReference type="Proteomes" id="UP000054937"/>
    </source>
</evidence>
<name>A0A0V0QT05_PSEPJ</name>
<evidence type="ECO:0000313" key="3">
    <source>
        <dbReference type="EMBL" id="KRX05016.1"/>
    </source>
</evidence>
<proteinExistence type="predicted"/>
<comment type="caution">
    <text evidence="3">The sequence shown here is derived from an EMBL/GenBank/DDBJ whole genome shotgun (WGS) entry which is preliminary data.</text>
</comment>